<dbReference type="EMBL" id="JACHLI010000030">
    <property type="protein sequence ID" value="MBB4866707.1"/>
    <property type="molecule type" value="Genomic_DNA"/>
</dbReference>
<comment type="caution">
    <text evidence="7">The sequence shown here is derived from an EMBL/GenBank/DDBJ whole genome shotgun (WGS) entry which is preliminary data.</text>
</comment>
<name>A0A7W7P4X2_PSENT</name>
<dbReference type="SUPFAM" id="SSF53850">
    <property type="entry name" value="Periplasmic binding protein-like II"/>
    <property type="match status" value="1"/>
</dbReference>
<gene>
    <name evidence="7" type="ORF">HNP46_005614</name>
</gene>
<evidence type="ECO:0000256" key="1">
    <source>
        <dbReference type="ARBA" id="ARBA00004418"/>
    </source>
</evidence>
<dbReference type="PANTHER" id="PTHR30222:SF12">
    <property type="entry name" value="NORSPERMIDINE SENSOR"/>
    <property type="match status" value="1"/>
</dbReference>
<dbReference type="Gene3D" id="3.40.190.10">
    <property type="entry name" value="Periplasmic binding protein-like II"/>
    <property type="match status" value="2"/>
</dbReference>
<dbReference type="InterPro" id="IPR006059">
    <property type="entry name" value="SBP"/>
</dbReference>
<organism evidence="7 8">
    <name type="scientific">Pseudomonas nitroreducens</name>
    <dbReference type="NCBI Taxonomy" id="46680"/>
    <lineage>
        <taxon>Bacteria</taxon>
        <taxon>Pseudomonadati</taxon>
        <taxon>Pseudomonadota</taxon>
        <taxon>Gammaproteobacteria</taxon>
        <taxon>Pseudomonadales</taxon>
        <taxon>Pseudomonadaceae</taxon>
        <taxon>Pseudomonas</taxon>
    </lineage>
</organism>
<feature type="binding site" evidence="5">
    <location>
        <position position="340"/>
    </location>
    <ligand>
        <name>spermidine</name>
        <dbReference type="ChEBI" id="CHEBI:57834"/>
    </ligand>
</feature>
<dbReference type="CDD" id="cd13659">
    <property type="entry name" value="PBP2_PotF"/>
    <property type="match status" value="1"/>
</dbReference>
<keyword evidence="2" id="KW-0813">Transport</keyword>
<keyword evidence="4" id="KW-0574">Periplasm</keyword>
<feature type="signal peptide" evidence="6">
    <location>
        <begin position="1"/>
        <end position="21"/>
    </location>
</feature>
<comment type="subcellular location">
    <subcellularLocation>
        <location evidence="1">Periplasm</location>
    </subcellularLocation>
</comment>
<dbReference type="Pfam" id="PF13416">
    <property type="entry name" value="SBP_bac_8"/>
    <property type="match status" value="1"/>
</dbReference>
<protein>
    <submittedName>
        <fullName evidence="7">Spermidine/putrescine-binding protein</fullName>
    </submittedName>
</protein>
<dbReference type="GO" id="GO:0015846">
    <property type="term" value="P:polyamine transport"/>
    <property type="evidence" value="ECO:0007669"/>
    <property type="project" value="InterPro"/>
</dbReference>
<dbReference type="GO" id="GO:0042597">
    <property type="term" value="C:periplasmic space"/>
    <property type="evidence" value="ECO:0007669"/>
    <property type="project" value="UniProtKB-SubCell"/>
</dbReference>
<dbReference type="AlphaFoldDB" id="A0A7W7P4X2"/>
<dbReference type="Proteomes" id="UP000566995">
    <property type="component" value="Unassembled WGS sequence"/>
</dbReference>
<sequence length="362" mass="39669">MKGIKLALGMLAALSIPAAGAAQQQVRVYNWSDLIGQDTIRDFQAATGISVQYDTFDNESTLMVKLLTGNSGYDVVVPSGTSLEQLIKAGALQELDRSQLPNWKNLDPQLMKFVEGKDPGNRHAFIYDWGTTGLGVNATLVKARLPNAPMDSYDLLFKPANASQLKDCGVGLIDSPEDVYPIVLNYLGLDPQKPTRESLDKANRLLDGIKPSLRYINSGSYINDLANGNVCLVLGWSGDVEIARRRAQEAGKSDEIRYIAPREGTVAWFGFMAMPRNAPNPEAAYRFMNQILEPKVSADFTATVGYATAVPASQALLPAEVANNPTVFPPAAVRQKMFWQSNPTPEDLRLMTRAWNRFKSGL</sequence>
<proteinExistence type="predicted"/>
<evidence type="ECO:0000313" key="7">
    <source>
        <dbReference type="EMBL" id="MBB4866707.1"/>
    </source>
</evidence>
<dbReference type="RefSeq" id="WP_184595444.1">
    <property type="nucleotide sequence ID" value="NZ_JACHLI010000030.1"/>
</dbReference>
<dbReference type="GO" id="GO:0019808">
    <property type="term" value="F:polyamine binding"/>
    <property type="evidence" value="ECO:0007669"/>
    <property type="project" value="InterPro"/>
</dbReference>
<dbReference type="PANTHER" id="PTHR30222">
    <property type="entry name" value="SPERMIDINE/PUTRESCINE-BINDING PERIPLASMIC PROTEIN"/>
    <property type="match status" value="1"/>
</dbReference>
<keyword evidence="3 6" id="KW-0732">Signal</keyword>
<accession>A0A7W7P4X2</accession>
<dbReference type="InterPro" id="IPR001188">
    <property type="entry name" value="Sperm_putr-bd"/>
</dbReference>
<evidence type="ECO:0000256" key="3">
    <source>
        <dbReference type="ARBA" id="ARBA00022729"/>
    </source>
</evidence>
<dbReference type="PIRSF" id="PIRSF019574">
    <property type="entry name" value="Periplasmic_polyamine_BP"/>
    <property type="match status" value="1"/>
</dbReference>
<evidence type="ECO:0000256" key="6">
    <source>
        <dbReference type="SAM" id="SignalP"/>
    </source>
</evidence>
<reference evidence="7 8" key="1">
    <citation type="submission" date="2020-08" db="EMBL/GenBank/DDBJ databases">
        <title>Functional genomics of gut bacteria from endangered species of beetles.</title>
        <authorList>
            <person name="Carlos-Shanley C."/>
        </authorList>
    </citation>
    <scope>NUCLEOTIDE SEQUENCE [LARGE SCALE GENOMIC DNA]</scope>
    <source>
        <strain evidence="7 8">S00179</strain>
    </source>
</reference>
<dbReference type="PRINTS" id="PR00909">
    <property type="entry name" value="SPERMDNBNDNG"/>
</dbReference>
<evidence type="ECO:0000313" key="8">
    <source>
        <dbReference type="Proteomes" id="UP000566995"/>
    </source>
</evidence>
<feature type="chain" id="PRO_5031013021" evidence="6">
    <location>
        <begin position="22"/>
        <end position="362"/>
    </location>
</feature>
<evidence type="ECO:0000256" key="2">
    <source>
        <dbReference type="ARBA" id="ARBA00022448"/>
    </source>
</evidence>
<evidence type="ECO:0000256" key="5">
    <source>
        <dbReference type="PIRSR" id="PIRSR019574-1"/>
    </source>
</evidence>
<evidence type="ECO:0000256" key="4">
    <source>
        <dbReference type="ARBA" id="ARBA00022764"/>
    </source>
</evidence>